<dbReference type="SMART" id="SM00066">
    <property type="entry name" value="GAL4"/>
    <property type="match status" value="1"/>
</dbReference>
<feature type="compositionally biased region" description="Polar residues" evidence="1">
    <location>
        <begin position="158"/>
        <end position="179"/>
    </location>
</feature>
<dbReference type="InterPro" id="IPR036864">
    <property type="entry name" value="Zn2-C6_fun-type_DNA-bd_sf"/>
</dbReference>
<feature type="compositionally biased region" description="Polar residues" evidence="1">
    <location>
        <begin position="104"/>
        <end position="114"/>
    </location>
</feature>
<feature type="region of interest" description="Disordered" evidence="1">
    <location>
        <begin position="1"/>
        <end position="92"/>
    </location>
</feature>
<dbReference type="AlphaFoldDB" id="A0A286UBV7"/>
<feature type="compositionally biased region" description="Polar residues" evidence="1">
    <location>
        <begin position="1"/>
        <end position="14"/>
    </location>
</feature>
<organism evidence="3 4">
    <name type="scientific">Pyrrhoderma noxium</name>
    <dbReference type="NCBI Taxonomy" id="2282107"/>
    <lineage>
        <taxon>Eukaryota</taxon>
        <taxon>Fungi</taxon>
        <taxon>Dikarya</taxon>
        <taxon>Basidiomycota</taxon>
        <taxon>Agaricomycotina</taxon>
        <taxon>Agaricomycetes</taxon>
        <taxon>Hymenochaetales</taxon>
        <taxon>Hymenochaetaceae</taxon>
        <taxon>Pyrrhoderma</taxon>
    </lineage>
</organism>
<comment type="caution">
    <text evidence="3">The sequence shown here is derived from an EMBL/GenBank/DDBJ whole genome shotgun (WGS) entry which is preliminary data.</text>
</comment>
<feature type="compositionally biased region" description="Polar residues" evidence="1">
    <location>
        <begin position="44"/>
        <end position="60"/>
    </location>
</feature>
<reference evidence="3 4" key="1">
    <citation type="journal article" date="2017" name="Mol. Ecol.">
        <title>Comparative and population genomic landscape of Phellinus noxius: A hypervariable fungus causing root rot in trees.</title>
        <authorList>
            <person name="Chung C.L."/>
            <person name="Lee T.J."/>
            <person name="Akiba M."/>
            <person name="Lee H.H."/>
            <person name="Kuo T.H."/>
            <person name="Liu D."/>
            <person name="Ke H.M."/>
            <person name="Yokoi T."/>
            <person name="Roa M.B."/>
            <person name="Lu M.J."/>
            <person name="Chang Y.Y."/>
            <person name="Ann P.J."/>
            <person name="Tsai J.N."/>
            <person name="Chen C.Y."/>
            <person name="Tzean S.S."/>
            <person name="Ota Y."/>
            <person name="Hattori T."/>
            <person name="Sahashi N."/>
            <person name="Liou R.F."/>
            <person name="Kikuchi T."/>
            <person name="Tsai I.J."/>
        </authorList>
    </citation>
    <scope>NUCLEOTIDE SEQUENCE [LARGE SCALE GENOMIC DNA]</scope>
    <source>
        <strain evidence="3 4">FFPRI411160</strain>
    </source>
</reference>
<dbReference type="CDD" id="cd00067">
    <property type="entry name" value="GAL4"/>
    <property type="match status" value="1"/>
</dbReference>
<proteinExistence type="predicted"/>
<dbReference type="GO" id="GO:0000981">
    <property type="term" value="F:DNA-binding transcription factor activity, RNA polymerase II-specific"/>
    <property type="evidence" value="ECO:0007669"/>
    <property type="project" value="InterPro"/>
</dbReference>
<feature type="compositionally biased region" description="Polar residues" evidence="1">
    <location>
        <begin position="71"/>
        <end position="84"/>
    </location>
</feature>
<feature type="domain" description="Zn(2)-C6 fungal-type" evidence="2">
    <location>
        <begin position="216"/>
        <end position="244"/>
    </location>
</feature>
<dbReference type="Proteomes" id="UP000217199">
    <property type="component" value="Unassembled WGS sequence"/>
</dbReference>
<evidence type="ECO:0000256" key="1">
    <source>
        <dbReference type="SAM" id="MobiDB-lite"/>
    </source>
</evidence>
<dbReference type="InterPro" id="IPR001138">
    <property type="entry name" value="Zn2Cys6_DnaBD"/>
</dbReference>
<dbReference type="SUPFAM" id="SSF57701">
    <property type="entry name" value="Zn2/Cys6 DNA-binding domain"/>
    <property type="match status" value="1"/>
</dbReference>
<dbReference type="PROSITE" id="PS50048">
    <property type="entry name" value="ZN2_CY6_FUNGAL_2"/>
    <property type="match status" value="1"/>
</dbReference>
<feature type="region of interest" description="Disordered" evidence="1">
    <location>
        <begin position="104"/>
        <end position="179"/>
    </location>
</feature>
<sequence>MNNHSQPRPTQLQQTEDRRQNVLPSISSALHYPPRSRDDHFGMSKQSPTAAQTYNQSSMGHTIYDPVHDNYGSNHSPHASNRTSGAPYAPDNQYRTQRESVYSYNSQGQYNDGTTLPPIQHLHDSSTPHSPVLQSPSSGYASSRSAQEHSGGDVVYPYQTQAGHSPTSPSFQNQAASSSVPAVSEGTLSYMSLPPLTIPSDGASSIEGRSKRIVMACHQCRGRKIRCDALRPACSNCIRRHEDCHPASKDSTKHLRRHTTKRLTSYEMTL</sequence>
<evidence type="ECO:0000259" key="2">
    <source>
        <dbReference type="PROSITE" id="PS50048"/>
    </source>
</evidence>
<protein>
    <recommendedName>
        <fullName evidence="2">Zn(2)-C6 fungal-type domain-containing protein</fullName>
    </recommendedName>
</protein>
<keyword evidence="4" id="KW-1185">Reference proteome</keyword>
<dbReference type="EMBL" id="NBII01000007">
    <property type="protein sequence ID" value="PAV17014.1"/>
    <property type="molecule type" value="Genomic_DNA"/>
</dbReference>
<dbReference type="PROSITE" id="PS00463">
    <property type="entry name" value="ZN2_CY6_FUNGAL_1"/>
    <property type="match status" value="1"/>
</dbReference>
<dbReference type="OrthoDB" id="10261408at2759"/>
<name>A0A286UBV7_9AGAM</name>
<dbReference type="GO" id="GO:0008270">
    <property type="term" value="F:zinc ion binding"/>
    <property type="evidence" value="ECO:0007669"/>
    <property type="project" value="InterPro"/>
</dbReference>
<dbReference type="Pfam" id="PF00172">
    <property type="entry name" value="Zn_clus"/>
    <property type="match status" value="1"/>
</dbReference>
<dbReference type="Gene3D" id="4.10.240.10">
    <property type="entry name" value="Zn(2)-C6 fungal-type DNA-binding domain"/>
    <property type="match status" value="1"/>
</dbReference>
<evidence type="ECO:0000313" key="4">
    <source>
        <dbReference type="Proteomes" id="UP000217199"/>
    </source>
</evidence>
<feature type="region of interest" description="Disordered" evidence="1">
    <location>
        <begin position="247"/>
        <end position="270"/>
    </location>
</feature>
<accession>A0A286UBV7</accession>
<dbReference type="STRING" id="2282107.A0A286UBV7"/>
<evidence type="ECO:0000313" key="3">
    <source>
        <dbReference type="EMBL" id="PAV17014.1"/>
    </source>
</evidence>
<feature type="compositionally biased region" description="Low complexity" evidence="1">
    <location>
        <begin position="135"/>
        <end position="145"/>
    </location>
</feature>
<dbReference type="InParanoid" id="A0A286UBV7"/>
<gene>
    <name evidence="3" type="ORF">PNOK_0707800</name>
</gene>